<dbReference type="AlphaFoldDB" id="A0A562PHT7"/>
<evidence type="ECO:0000313" key="5">
    <source>
        <dbReference type="Proteomes" id="UP000315112"/>
    </source>
</evidence>
<protein>
    <submittedName>
        <fullName evidence="4">Immunity protein 72 of polymorphic toxin system</fullName>
    </submittedName>
</protein>
<evidence type="ECO:0000313" key="6">
    <source>
        <dbReference type="Proteomes" id="UP000437862"/>
    </source>
</evidence>
<dbReference type="Pfam" id="PF15602">
    <property type="entry name" value="Imm71"/>
    <property type="match status" value="1"/>
</dbReference>
<dbReference type="Proteomes" id="UP000437862">
    <property type="component" value="Chromosome"/>
</dbReference>
<accession>A0A562PHT7</accession>
<dbReference type="InterPro" id="IPR028950">
    <property type="entry name" value="Imm71"/>
</dbReference>
<evidence type="ECO:0000259" key="2">
    <source>
        <dbReference type="Pfam" id="PF15602"/>
    </source>
</evidence>
<keyword evidence="6" id="KW-1185">Reference proteome</keyword>
<sequence>MLPSELERRQIFYWLKRNSSVTAWRRVLAYYEAWVNVVLKSAQLADEKGWGNETSLPQLEYARLQKYLAHFKTCVDRLAKGDRRVFRFSESGEFFFAGQVLSHWMQMLERIRIGENGINNHTPLWPEFCDGVNSAAQAWGECGISLLEERFGNDSARLPYGNWLKGELETVPFPAQLAPVPEPSDSIFVWSGLYVPCSGIWEPVAGPKPSLLDVLFRKPKLQPPFQVVGAMNYLHEGSGAPKIYVETAEEGIDVETTWRLLWRDDRYLDGIVPEEEAGYRFSAPNAALPPPPIGFSVWDMTVAESDTRAPTTGRWLTKPDIRVSVYLNKGERLPLYEGRSVQWLLDEINT</sequence>
<evidence type="ECO:0000313" key="3">
    <source>
        <dbReference type="EMBL" id="QGZ42846.1"/>
    </source>
</evidence>
<dbReference type="EMBL" id="CP046904">
    <property type="protein sequence ID" value="QGZ42846.1"/>
    <property type="molecule type" value="Genomic_DNA"/>
</dbReference>
<name>A0A562PHT7_9BURK</name>
<reference evidence="4" key="2">
    <citation type="submission" date="2019-07" db="EMBL/GenBank/DDBJ databases">
        <authorList>
            <person name="Whitman W."/>
            <person name="Huntemann M."/>
            <person name="Clum A."/>
            <person name="Pillay M."/>
            <person name="Palaniappan K."/>
            <person name="Varghese N."/>
            <person name="Mikhailova N."/>
            <person name="Stamatis D."/>
            <person name="Reddy T."/>
            <person name="Daum C."/>
            <person name="Shapiro N."/>
            <person name="Ivanova N."/>
            <person name="Kyrpides N."/>
            <person name="Woyke T."/>
        </authorList>
    </citation>
    <scope>NUCLEOTIDE SEQUENCE</scope>
    <source>
        <strain evidence="4">CGMCC 1.10685</strain>
    </source>
</reference>
<reference evidence="4 5" key="1">
    <citation type="journal article" date="2015" name="Stand. Genomic Sci.">
        <title>Genomic Encyclopedia of Bacterial and Archaeal Type Strains, Phase III: the genomes of soil and plant-associated and newly described type strains.</title>
        <authorList>
            <person name="Whitman W.B."/>
            <person name="Woyke T."/>
            <person name="Klenk H.P."/>
            <person name="Zhou Y."/>
            <person name="Lilburn T.G."/>
            <person name="Beck B.J."/>
            <person name="De Vos P."/>
            <person name="Vandamme P."/>
            <person name="Eisen J.A."/>
            <person name="Garrity G."/>
            <person name="Hugenholtz P."/>
            <person name="Kyrpides N.C."/>
        </authorList>
    </citation>
    <scope>NUCLEOTIDE SEQUENCE [LARGE SCALE GENOMIC DNA]</scope>
    <source>
        <strain evidence="4 5">CGMCC 1.10685</strain>
    </source>
</reference>
<reference evidence="3 6" key="3">
    <citation type="submission" date="2019-12" db="EMBL/GenBank/DDBJ databases">
        <title>Draft Genome Sequences of Six Type Strains of the Genus Massilia.</title>
        <authorList>
            <person name="Miess H."/>
            <person name="Frediansyah A."/>
            <person name="Goeker M."/>
            <person name="Gross H."/>
        </authorList>
    </citation>
    <scope>NUCLEOTIDE SEQUENCE [LARGE SCALE GENOMIC DNA]</scope>
    <source>
        <strain evidence="3 6">DSM 26639</strain>
    </source>
</reference>
<gene>
    <name evidence="3" type="ORF">GO485_00320</name>
    <name evidence="4" type="ORF">IP92_04505</name>
</gene>
<dbReference type="Pfam" id="PF15584">
    <property type="entry name" value="Imm72"/>
    <property type="match status" value="1"/>
</dbReference>
<feature type="domain" description="Immunity protein 71" evidence="2">
    <location>
        <begin position="3"/>
        <end position="155"/>
    </location>
</feature>
<dbReference type="Proteomes" id="UP000315112">
    <property type="component" value="Unassembled WGS sequence"/>
</dbReference>
<dbReference type="EMBL" id="VLKW01000010">
    <property type="protein sequence ID" value="TWI43987.1"/>
    <property type="molecule type" value="Genomic_DNA"/>
</dbReference>
<evidence type="ECO:0000259" key="1">
    <source>
        <dbReference type="Pfam" id="PF15584"/>
    </source>
</evidence>
<evidence type="ECO:0000313" key="4">
    <source>
        <dbReference type="EMBL" id="TWI43987.1"/>
    </source>
</evidence>
<feature type="domain" description="Immunity protein 72" evidence="1">
    <location>
        <begin position="179"/>
        <end position="279"/>
    </location>
</feature>
<dbReference type="OrthoDB" id="6670599at2"/>
<proteinExistence type="predicted"/>
<dbReference type="InterPro" id="IPR028966">
    <property type="entry name" value="Imm72"/>
</dbReference>
<organism evidence="4 5">
    <name type="scientific">Pseudoduganella flava</name>
    <dbReference type="NCBI Taxonomy" id="871742"/>
    <lineage>
        <taxon>Bacteria</taxon>
        <taxon>Pseudomonadati</taxon>
        <taxon>Pseudomonadota</taxon>
        <taxon>Betaproteobacteria</taxon>
        <taxon>Burkholderiales</taxon>
        <taxon>Oxalobacteraceae</taxon>
        <taxon>Telluria group</taxon>
        <taxon>Pseudoduganella</taxon>
    </lineage>
</organism>